<dbReference type="PANTHER" id="PTHR43818">
    <property type="entry name" value="BCDNA.GH03377"/>
    <property type="match status" value="1"/>
</dbReference>
<evidence type="ECO:0000256" key="1">
    <source>
        <dbReference type="ARBA" id="ARBA00023002"/>
    </source>
</evidence>
<gene>
    <name evidence="4" type="ordered locus">Marky_0167</name>
</gene>
<protein>
    <submittedName>
        <fullName evidence="4">Oxidoreductase domain protein</fullName>
    </submittedName>
</protein>
<accession>F2NN89</accession>
<dbReference type="Gene3D" id="3.40.50.720">
    <property type="entry name" value="NAD(P)-binding Rossmann-like Domain"/>
    <property type="match status" value="1"/>
</dbReference>
<dbReference type="AlphaFoldDB" id="F2NN89"/>
<name>F2NN89_MARHT</name>
<dbReference type="InterPro" id="IPR000683">
    <property type="entry name" value="Gfo/Idh/MocA-like_OxRdtase_N"/>
</dbReference>
<feature type="domain" description="Gfo/Idh/MocA-like oxidoreductase N-terminal" evidence="2">
    <location>
        <begin position="2"/>
        <end position="114"/>
    </location>
</feature>
<dbReference type="Pfam" id="PF01408">
    <property type="entry name" value="GFO_IDH_MocA"/>
    <property type="match status" value="1"/>
</dbReference>
<proteinExistence type="predicted"/>
<evidence type="ECO:0000313" key="4">
    <source>
        <dbReference type="EMBL" id="AEB10930.1"/>
    </source>
</evidence>
<dbReference type="eggNOG" id="COG0673">
    <property type="taxonomic scope" value="Bacteria"/>
</dbReference>
<dbReference type="SUPFAM" id="SSF55347">
    <property type="entry name" value="Glyceraldehyde-3-phosphate dehydrogenase-like, C-terminal domain"/>
    <property type="match status" value="1"/>
</dbReference>
<evidence type="ECO:0000259" key="2">
    <source>
        <dbReference type="Pfam" id="PF01408"/>
    </source>
</evidence>
<reference evidence="4 5" key="1">
    <citation type="journal article" date="2012" name="Stand. Genomic Sci.">
        <title>Complete genome sequence of the aerobic, heterotroph Marinithermus hydrothermalis type strain (T1(T)) from a deep-sea hydrothermal vent chimney.</title>
        <authorList>
            <person name="Copeland A."/>
            <person name="Gu W."/>
            <person name="Yasawong M."/>
            <person name="Lapidus A."/>
            <person name="Lucas S."/>
            <person name="Deshpande S."/>
            <person name="Pagani I."/>
            <person name="Tapia R."/>
            <person name="Cheng J.F."/>
            <person name="Goodwin L.A."/>
            <person name="Pitluck S."/>
            <person name="Liolios K."/>
            <person name="Ivanova N."/>
            <person name="Mavromatis K."/>
            <person name="Mikhailova N."/>
            <person name="Pati A."/>
            <person name="Chen A."/>
            <person name="Palaniappan K."/>
            <person name="Land M."/>
            <person name="Pan C."/>
            <person name="Brambilla E.M."/>
            <person name="Rohde M."/>
            <person name="Tindall B.J."/>
            <person name="Sikorski J."/>
            <person name="Goker M."/>
            <person name="Detter J.C."/>
            <person name="Bristow J."/>
            <person name="Eisen J.A."/>
            <person name="Markowitz V."/>
            <person name="Hugenholtz P."/>
            <person name="Kyrpides N.C."/>
            <person name="Klenk H.P."/>
            <person name="Woyke T."/>
        </authorList>
    </citation>
    <scope>NUCLEOTIDE SEQUENCE [LARGE SCALE GENOMIC DNA]</scope>
    <source>
        <strain evidence="5">DSM 14884 / JCM 11576 / T1</strain>
    </source>
</reference>
<dbReference type="PANTHER" id="PTHR43818:SF11">
    <property type="entry name" value="BCDNA.GH03377"/>
    <property type="match status" value="1"/>
</dbReference>
<dbReference type="GO" id="GO:0016491">
    <property type="term" value="F:oxidoreductase activity"/>
    <property type="evidence" value="ECO:0007669"/>
    <property type="project" value="UniProtKB-KW"/>
</dbReference>
<sequence>MVRIGIIGAGSWAKKVHAPAFHAAGAKIIGVYSRTPARANALAQAYGARAYSAYEALLEDVDAVTIATPDDTHAPYATQAAARGVHVFVEKPLGRNAAEAQALLEAVRKAGVIGMTALTARGDPAAAHAHALLASGALGTLYYLRGVFHGAYLGDPTTPTPWRAQAQIAGPGGVVGDLGPHLFDLARHLTGLEFREVLARTQVCLERTPPATNPDAAAILARMDGLDALLSLSRVHVGEPQRLELELQGSAGALKLRLGPEGGALWRAERPGTYARLEPPIPPTQGWGRPQFLTLARRFLEGIRQGTPPQPSLEDGLAAQRVVDAVVRSAERHAWRAV</sequence>
<feature type="domain" description="GFO/IDH/MocA-like oxidoreductase" evidence="3">
    <location>
        <begin position="128"/>
        <end position="254"/>
    </location>
</feature>
<dbReference type="HOGENOM" id="CLU_023194_17_0_0"/>
<dbReference type="SUPFAM" id="SSF51735">
    <property type="entry name" value="NAD(P)-binding Rossmann-fold domains"/>
    <property type="match status" value="1"/>
</dbReference>
<evidence type="ECO:0000313" key="5">
    <source>
        <dbReference type="Proteomes" id="UP000007030"/>
    </source>
</evidence>
<dbReference type="InterPro" id="IPR055170">
    <property type="entry name" value="GFO_IDH_MocA-like_dom"/>
</dbReference>
<dbReference type="EMBL" id="CP002630">
    <property type="protein sequence ID" value="AEB10930.1"/>
    <property type="molecule type" value="Genomic_DNA"/>
</dbReference>
<dbReference type="STRING" id="869210.Marky_0167"/>
<dbReference type="Gene3D" id="3.30.360.10">
    <property type="entry name" value="Dihydrodipicolinate Reductase, domain 2"/>
    <property type="match status" value="1"/>
</dbReference>
<dbReference type="OrthoDB" id="9815825at2"/>
<evidence type="ECO:0000259" key="3">
    <source>
        <dbReference type="Pfam" id="PF22725"/>
    </source>
</evidence>
<dbReference type="KEGG" id="mhd:Marky_0167"/>
<dbReference type="Pfam" id="PF22725">
    <property type="entry name" value="GFO_IDH_MocA_C3"/>
    <property type="match status" value="1"/>
</dbReference>
<keyword evidence="1" id="KW-0560">Oxidoreductase</keyword>
<keyword evidence="5" id="KW-1185">Reference proteome</keyword>
<dbReference type="GO" id="GO:0000166">
    <property type="term" value="F:nucleotide binding"/>
    <property type="evidence" value="ECO:0007669"/>
    <property type="project" value="InterPro"/>
</dbReference>
<dbReference type="Proteomes" id="UP000007030">
    <property type="component" value="Chromosome"/>
</dbReference>
<dbReference type="InterPro" id="IPR050463">
    <property type="entry name" value="Gfo/Idh/MocA_oxidrdct_glycsds"/>
</dbReference>
<organism evidence="4 5">
    <name type="scientific">Marinithermus hydrothermalis (strain DSM 14884 / JCM 11576 / T1)</name>
    <dbReference type="NCBI Taxonomy" id="869210"/>
    <lineage>
        <taxon>Bacteria</taxon>
        <taxon>Thermotogati</taxon>
        <taxon>Deinococcota</taxon>
        <taxon>Deinococci</taxon>
        <taxon>Thermales</taxon>
        <taxon>Thermaceae</taxon>
        <taxon>Marinithermus</taxon>
    </lineage>
</organism>
<dbReference type="InterPro" id="IPR036291">
    <property type="entry name" value="NAD(P)-bd_dom_sf"/>
</dbReference>